<dbReference type="Proteomes" id="UP000198397">
    <property type="component" value="Unassembled WGS sequence"/>
</dbReference>
<keyword evidence="2" id="KW-1185">Reference proteome</keyword>
<organism evidence="1 2">
    <name type="scientific">Halorubrum vacuolatum</name>
    <name type="common">Natronobacterium vacuolatum</name>
    <dbReference type="NCBI Taxonomy" id="63740"/>
    <lineage>
        <taxon>Archaea</taxon>
        <taxon>Methanobacteriati</taxon>
        <taxon>Methanobacteriota</taxon>
        <taxon>Stenosarchaea group</taxon>
        <taxon>Halobacteria</taxon>
        <taxon>Halobacteriales</taxon>
        <taxon>Haloferacaceae</taxon>
        <taxon>Halorubrum</taxon>
    </lineage>
</organism>
<dbReference type="InterPro" id="IPR014746">
    <property type="entry name" value="Gln_synth/guanido_kin_cat_dom"/>
</dbReference>
<sequence>MDELQQDIAALLQTDTEEFEHRVAAEVKTLKAELEIGTFDNTQALIGLEYEFYAVDDASGALRRVPRSLLELIRFEKELGLHNAEFTSSPQPLGPHGLAAIEHELQSAVQTAAAATARVEPIKLVSDGFWVIPPTGETAEEYFSDTTSVNGFSLARNLSDSPRYHAMEQSRTYQPDCRLDVPNVTAQYQTTVPATLTSSIQPHYQMPIAAELPTYFRYAIRIAGPLVALAANSPLFPPSLYDEDATVEDVLDRGYLENRVFVYESMMNDSDRAAKVRFPRDVETIAEAVDRVARDPSIVPARREVGSRFDDTFRHLRHKHGSYWRWVRPVFEGSTRAAANARLEFRPLPAQPTLRDSLSLLAAVGGLMEGLVETDHPVISLSWEQARENFYAAARDGLEADMQWITADGEETRAIGELYTDLFDHAQRGLEGRWFDADTAAAYLYPLRRRADRRITPASWKRERLRRHGDQGYSLQEAVVAAQRDYLGVQDGTLTEGTFAEWPGV</sequence>
<dbReference type="PANTHER" id="PTHR36510">
    <property type="entry name" value="GLUTAMATE--CYSTEINE LIGASE 2-RELATED"/>
    <property type="match status" value="1"/>
</dbReference>
<dbReference type="RefSeq" id="WP_089384265.1">
    <property type="nucleotide sequence ID" value="NZ_FZNQ01000004.1"/>
</dbReference>
<dbReference type="GO" id="GO:0016879">
    <property type="term" value="F:ligase activity, forming carbon-nitrogen bonds"/>
    <property type="evidence" value="ECO:0007669"/>
    <property type="project" value="TreeGrafter"/>
</dbReference>
<evidence type="ECO:0008006" key="3">
    <source>
        <dbReference type="Google" id="ProtNLM"/>
    </source>
</evidence>
<dbReference type="AlphaFoldDB" id="A0A238VZF8"/>
<name>A0A238VZF8_HALVU</name>
<dbReference type="Gene3D" id="3.30.590.20">
    <property type="match status" value="1"/>
</dbReference>
<dbReference type="SUPFAM" id="SSF55931">
    <property type="entry name" value="Glutamine synthetase/guanido kinase"/>
    <property type="match status" value="1"/>
</dbReference>
<protein>
    <recommendedName>
        <fullName evidence="3">Gamma-glutamyl:cysteine ligase YbdK, ATP-grasp superfamily</fullName>
    </recommendedName>
</protein>
<dbReference type="Pfam" id="PF04107">
    <property type="entry name" value="GCS2"/>
    <property type="match status" value="1"/>
</dbReference>
<dbReference type="InterPro" id="IPR050141">
    <property type="entry name" value="GCL_type2/YbdK_subfam"/>
</dbReference>
<reference evidence="1 2" key="1">
    <citation type="submission" date="2017-06" db="EMBL/GenBank/DDBJ databases">
        <authorList>
            <person name="Kim H.J."/>
            <person name="Triplett B.A."/>
        </authorList>
    </citation>
    <scope>NUCLEOTIDE SEQUENCE [LARGE SCALE GENOMIC DNA]</scope>
    <source>
        <strain evidence="1 2">DSM 8800</strain>
    </source>
</reference>
<evidence type="ECO:0000313" key="1">
    <source>
        <dbReference type="EMBL" id="SNR39561.1"/>
    </source>
</evidence>
<accession>A0A238VZF8</accession>
<dbReference type="PANTHER" id="PTHR36510:SF3">
    <property type="entry name" value="CONSERVED PROTEIN"/>
    <property type="match status" value="1"/>
</dbReference>
<proteinExistence type="predicted"/>
<dbReference type="EMBL" id="FZNQ01000004">
    <property type="protein sequence ID" value="SNR39561.1"/>
    <property type="molecule type" value="Genomic_DNA"/>
</dbReference>
<gene>
    <name evidence="1" type="ORF">SAMN06264855_104239</name>
</gene>
<dbReference type="InterPro" id="IPR006336">
    <property type="entry name" value="GCS2"/>
</dbReference>
<evidence type="ECO:0000313" key="2">
    <source>
        <dbReference type="Proteomes" id="UP000198397"/>
    </source>
</evidence>
<dbReference type="OrthoDB" id="194541at2157"/>